<sequence>MWRWLLIIVVIFFGWRHCSTAEISYAAPDKVIDQAPQQSEVSGLQPISFDKYAIQPVAEFALEARVLAREDYWLGREADLSPTDLVLGWGEMADPQVVKQINIRQSGRWYFWQVDSFPIPRRSIETQSANMHLIPANDEVARTLKQISPGQLITLQGYLVNVNADDGWRWRSSLSREDIGANACELIYVKQLKIIS</sequence>
<evidence type="ECO:0000313" key="2">
    <source>
        <dbReference type="Proteomes" id="UP000094379"/>
    </source>
</evidence>
<dbReference type="RefSeq" id="WP_069295460.1">
    <property type="nucleotide sequence ID" value="NZ_MCRI01000006.1"/>
</dbReference>
<organism evidence="1 2">
    <name type="scientific">Methylophaga muralis</name>
    <dbReference type="NCBI Taxonomy" id="291169"/>
    <lineage>
        <taxon>Bacteria</taxon>
        <taxon>Pseudomonadati</taxon>
        <taxon>Pseudomonadota</taxon>
        <taxon>Gammaproteobacteria</taxon>
        <taxon>Thiotrichales</taxon>
        <taxon>Piscirickettsiaceae</taxon>
        <taxon>Methylophaga</taxon>
    </lineage>
</organism>
<accession>A0A1E3GTN9</accession>
<dbReference type="PATRIC" id="fig|291169.3.peg.947"/>
<name>A0A1E3GTN9_9GAMM</name>
<protein>
    <submittedName>
        <fullName evidence="1">Uncharacterized protein</fullName>
    </submittedName>
</protein>
<dbReference type="AlphaFoldDB" id="A0A1E3GTN9"/>
<dbReference type="Proteomes" id="UP000094379">
    <property type="component" value="Unassembled WGS sequence"/>
</dbReference>
<comment type="caution">
    <text evidence="1">The sequence shown here is derived from an EMBL/GenBank/DDBJ whole genome shotgun (WGS) entry which is preliminary data.</text>
</comment>
<reference evidence="1 2" key="1">
    <citation type="submission" date="2016-07" db="EMBL/GenBank/DDBJ databases">
        <title>Draft Genome Sequence of Methylophaga muralis Bur 1.</title>
        <authorList>
            <person name="Vasilenko O.V."/>
            <person name="Doronina N.V."/>
            <person name="Shmareva M.N."/>
            <person name="Tarlachkov S.V."/>
            <person name="Mustakhimov I."/>
            <person name="Trotsenko Y.A."/>
        </authorList>
    </citation>
    <scope>NUCLEOTIDE SEQUENCE [LARGE SCALE GENOMIC DNA]</scope>
    <source>
        <strain evidence="1 2">Bur 1</strain>
    </source>
</reference>
<keyword evidence="2" id="KW-1185">Reference proteome</keyword>
<gene>
    <name evidence="1" type="ORF">A9E74_00941</name>
</gene>
<proteinExistence type="predicted"/>
<dbReference type="EMBL" id="MCRI01000006">
    <property type="protein sequence ID" value="ODN67407.1"/>
    <property type="molecule type" value="Genomic_DNA"/>
</dbReference>
<evidence type="ECO:0000313" key="1">
    <source>
        <dbReference type="EMBL" id="ODN67407.1"/>
    </source>
</evidence>
<dbReference type="STRING" id="291169.A9E74_00941"/>